<feature type="domain" description="G-protein coupled receptors family 1 profile" evidence="6">
    <location>
        <begin position="36"/>
        <end position="73"/>
    </location>
</feature>
<comment type="caution">
    <text evidence="7">The sequence shown here is derived from an EMBL/GenBank/DDBJ whole genome shotgun (WGS) entry which is preliminary data.</text>
</comment>
<keyword evidence="8" id="KW-1185">Reference proteome</keyword>
<protein>
    <submittedName>
        <fullName evidence="7">Olfactory receptor 5K2</fullName>
    </submittedName>
</protein>
<evidence type="ECO:0000256" key="1">
    <source>
        <dbReference type="ARBA" id="ARBA00004370"/>
    </source>
</evidence>
<dbReference type="Gene3D" id="1.20.1070.10">
    <property type="entry name" value="Rhodopsin 7-helix transmembrane proteins"/>
    <property type="match status" value="1"/>
</dbReference>
<comment type="subcellular location">
    <subcellularLocation>
        <location evidence="1">Membrane</location>
    </subcellularLocation>
</comment>
<dbReference type="PROSITE" id="PS50262">
    <property type="entry name" value="G_PROTEIN_RECEP_F1_2"/>
    <property type="match status" value="1"/>
</dbReference>
<dbReference type="GO" id="GO:0016020">
    <property type="term" value="C:membrane"/>
    <property type="evidence" value="ECO:0007669"/>
    <property type="project" value="UniProtKB-SubCell"/>
</dbReference>
<evidence type="ECO:0000259" key="6">
    <source>
        <dbReference type="PROSITE" id="PS50262"/>
    </source>
</evidence>
<proteinExistence type="predicted"/>
<dbReference type="InterPro" id="IPR017452">
    <property type="entry name" value="GPCR_Rhodpsn_7TM"/>
</dbReference>
<keyword evidence="4 5" id="KW-0472">Membrane</keyword>
<name>A0AAD8EZK0_BIOPF</name>
<evidence type="ECO:0000313" key="8">
    <source>
        <dbReference type="Proteomes" id="UP001233172"/>
    </source>
</evidence>
<evidence type="ECO:0000256" key="2">
    <source>
        <dbReference type="ARBA" id="ARBA00022692"/>
    </source>
</evidence>
<accession>A0AAD8EZK0</accession>
<feature type="non-terminal residue" evidence="7">
    <location>
        <position position="73"/>
    </location>
</feature>
<reference evidence="7" key="1">
    <citation type="journal article" date="2023" name="PLoS Negl. Trop. Dis.">
        <title>A genome sequence for Biomphalaria pfeifferi, the major vector snail for the human-infecting parasite Schistosoma mansoni.</title>
        <authorList>
            <person name="Bu L."/>
            <person name="Lu L."/>
            <person name="Laidemitt M.R."/>
            <person name="Zhang S.M."/>
            <person name="Mutuku M."/>
            <person name="Mkoji G."/>
            <person name="Steinauer M."/>
            <person name="Loker E.S."/>
        </authorList>
    </citation>
    <scope>NUCLEOTIDE SEQUENCE</scope>
    <source>
        <strain evidence="7">KasaAsao</strain>
    </source>
</reference>
<organism evidence="7 8">
    <name type="scientific">Biomphalaria pfeifferi</name>
    <name type="common">Bloodfluke planorb</name>
    <name type="synonym">Freshwater snail</name>
    <dbReference type="NCBI Taxonomy" id="112525"/>
    <lineage>
        <taxon>Eukaryota</taxon>
        <taxon>Metazoa</taxon>
        <taxon>Spiralia</taxon>
        <taxon>Lophotrochozoa</taxon>
        <taxon>Mollusca</taxon>
        <taxon>Gastropoda</taxon>
        <taxon>Heterobranchia</taxon>
        <taxon>Euthyneura</taxon>
        <taxon>Panpulmonata</taxon>
        <taxon>Hygrophila</taxon>
        <taxon>Lymnaeoidea</taxon>
        <taxon>Planorbidae</taxon>
        <taxon>Biomphalaria</taxon>
    </lineage>
</organism>
<evidence type="ECO:0000256" key="4">
    <source>
        <dbReference type="ARBA" id="ARBA00023136"/>
    </source>
</evidence>
<dbReference type="Proteomes" id="UP001233172">
    <property type="component" value="Unassembled WGS sequence"/>
</dbReference>
<gene>
    <name evidence="7" type="ORF">Bpfe_025425</name>
</gene>
<keyword evidence="7" id="KW-0675">Receptor</keyword>
<feature type="transmembrane region" description="Helical" evidence="5">
    <location>
        <begin position="20"/>
        <end position="46"/>
    </location>
</feature>
<dbReference type="EMBL" id="JASAOG010000185">
    <property type="protein sequence ID" value="KAK0045153.1"/>
    <property type="molecule type" value="Genomic_DNA"/>
</dbReference>
<reference evidence="7" key="2">
    <citation type="submission" date="2023-04" db="EMBL/GenBank/DDBJ databases">
        <authorList>
            <person name="Bu L."/>
            <person name="Lu L."/>
            <person name="Laidemitt M.R."/>
            <person name="Zhang S.M."/>
            <person name="Mutuku M."/>
            <person name="Mkoji G."/>
            <person name="Steinauer M."/>
            <person name="Loker E.S."/>
        </authorList>
    </citation>
    <scope>NUCLEOTIDE SEQUENCE</scope>
    <source>
        <strain evidence="7">KasaAsao</strain>
        <tissue evidence="7">Whole Snail</tissue>
    </source>
</reference>
<sequence>MGEIKADLSQLQQESTLAFIPALIYLSLLIVTGSIGNCLVLVVYFTKIIKTPLRIFIMGNTVVDFLIMVIVIP</sequence>
<dbReference type="AlphaFoldDB" id="A0AAD8EZK0"/>
<keyword evidence="3 5" id="KW-1133">Transmembrane helix</keyword>
<evidence type="ECO:0000313" key="7">
    <source>
        <dbReference type="EMBL" id="KAK0045153.1"/>
    </source>
</evidence>
<evidence type="ECO:0000256" key="5">
    <source>
        <dbReference type="SAM" id="Phobius"/>
    </source>
</evidence>
<evidence type="ECO:0000256" key="3">
    <source>
        <dbReference type="ARBA" id="ARBA00022989"/>
    </source>
</evidence>
<keyword evidence="2 5" id="KW-0812">Transmembrane</keyword>
<feature type="transmembrane region" description="Helical" evidence="5">
    <location>
        <begin position="53"/>
        <end position="72"/>
    </location>
</feature>
<dbReference type="SUPFAM" id="SSF81321">
    <property type="entry name" value="Family A G protein-coupled receptor-like"/>
    <property type="match status" value="1"/>
</dbReference>